<gene>
    <name evidence="1" type="ORF">FPZ44_02915</name>
</gene>
<evidence type="ECO:0000313" key="1">
    <source>
        <dbReference type="EMBL" id="TVX92099.1"/>
    </source>
</evidence>
<accession>A0A559IWU9</accession>
<sequence>MSFCCGASMIGTQGSLQHYRTRIHNVPLLLCPVCQRIEVHYLVENEYEIVADYAQTDGAEEVDFREYVVQDESRIFENCVNHEDEDPLDIVRSQIDVSLDLLALAKQWDDKPWELQLKRRLALMSRRKAQLMKQRS</sequence>
<keyword evidence="2" id="KW-1185">Reference proteome</keyword>
<evidence type="ECO:0000313" key="2">
    <source>
        <dbReference type="Proteomes" id="UP000318102"/>
    </source>
</evidence>
<dbReference type="EMBL" id="VNJK01000001">
    <property type="protein sequence ID" value="TVX92099.1"/>
    <property type="molecule type" value="Genomic_DNA"/>
</dbReference>
<comment type="caution">
    <text evidence="1">The sequence shown here is derived from an EMBL/GenBank/DDBJ whole genome shotgun (WGS) entry which is preliminary data.</text>
</comment>
<name>A0A559IWU9_9BACL</name>
<organism evidence="1 2">
    <name type="scientific">Paenibacillus agilis</name>
    <dbReference type="NCBI Taxonomy" id="3020863"/>
    <lineage>
        <taxon>Bacteria</taxon>
        <taxon>Bacillati</taxon>
        <taxon>Bacillota</taxon>
        <taxon>Bacilli</taxon>
        <taxon>Bacillales</taxon>
        <taxon>Paenibacillaceae</taxon>
        <taxon>Paenibacillus</taxon>
    </lineage>
</organism>
<protein>
    <recommendedName>
        <fullName evidence="3">YgiT-type zinc finger protein</fullName>
    </recommendedName>
</protein>
<reference evidence="1 2" key="1">
    <citation type="submission" date="2019-07" db="EMBL/GenBank/DDBJ databases">
        <authorList>
            <person name="Kim J."/>
        </authorList>
    </citation>
    <scope>NUCLEOTIDE SEQUENCE [LARGE SCALE GENOMIC DNA]</scope>
    <source>
        <strain evidence="1 2">N4</strain>
    </source>
</reference>
<dbReference type="AlphaFoldDB" id="A0A559IWU9"/>
<dbReference type="RefSeq" id="WP_144987232.1">
    <property type="nucleotide sequence ID" value="NZ_VNJK01000001.1"/>
</dbReference>
<dbReference type="OrthoDB" id="2381339at2"/>
<dbReference type="Proteomes" id="UP000318102">
    <property type="component" value="Unassembled WGS sequence"/>
</dbReference>
<evidence type="ECO:0008006" key="3">
    <source>
        <dbReference type="Google" id="ProtNLM"/>
    </source>
</evidence>
<proteinExistence type="predicted"/>